<feature type="region of interest" description="Disordered" evidence="2">
    <location>
        <begin position="504"/>
        <end position="540"/>
    </location>
</feature>
<dbReference type="EMBL" id="GGLE01006263">
    <property type="protein sequence ID" value="MBY10389.1"/>
    <property type="molecule type" value="Transcribed_RNA"/>
</dbReference>
<dbReference type="PROSITE" id="PS51526">
    <property type="entry name" value="RFX_DBD"/>
    <property type="match status" value="1"/>
</dbReference>
<dbReference type="PANTHER" id="PTHR12619:SF21">
    <property type="entry name" value="RFX-TYPE WINGED-HELIX DOMAIN-CONTAINING PROTEIN"/>
    <property type="match status" value="1"/>
</dbReference>
<proteinExistence type="predicted"/>
<organism evidence="4">
    <name type="scientific">Ornithodoros turicata</name>
    <dbReference type="NCBI Taxonomy" id="34597"/>
    <lineage>
        <taxon>Eukaryota</taxon>
        <taxon>Metazoa</taxon>
        <taxon>Ecdysozoa</taxon>
        <taxon>Arthropoda</taxon>
        <taxon>Chelicerata</taxon>
        <taxon>Arachnida</taxon>
        <taxon>Acari</taxon>
        <taxon>Parasitiformes</taxon>
        <taxon>Ixodida</taxon>
        <taxon>Ixodoidea</taxon>
        <taxon>Argasidae</taxon>
        <taxon>Ornithodorinae</taxon>
        <taxon>Ornithodoros</taxon>
    </lineage>
</organism>
<feature type="compositionally biased region" description="Polar residues" evidence="2">
    <location>
        <begin position="826"/>
        <end position="837"/>
    </location>
</feature>
<keyword evidence="1 4" id="KW-0238">DNA-binding</keyword>
<feature type="compositionally biased region" description="Low complexity" evidence="2">
    <location>
        <begin position="53"/>
        <end position="64"/>
    </location>
</feature>
<dbReference type="Gene3D" id="1.10.10.10">
    <property type="entry name" value="Winged helix-like DNA-binding domain superfamily/Winged helix DNA-binding domain"/>
    <property type="match status" value="1"/>
</dbReference>
<dbReference type="PANTHER" id="PTHR12619">
    <property type="entry name" value="RFX TRANSCRIPTION FACTOR FAMILY"/>
    <property type="match status" value="1"/>
</dbReference>
<sequence length="1214" mass="131218">MESVKLKTPHDGKAQTDADAVVNVKSDRCKVEADSVIDISQLSNSGDLHGDASGSKSMGLLSGSPEEQTSTRAHWMKSHMQQTISDDVKKKITTLLDDISQLSDVEKLYLYLQLPTGTPVEAETGKQRCSGNPLGKKADAEVAQTYTWIQSHLEEDSDVSLPKQEVYEEYRNFFAKNKIEPLCAADFGKVMKHVFPTVRPRRLGTRGNSRYCYSGLRKKCDMKVPQLPDLSKEKGDALAKEKSKDSDDNEDRDLNSPAWHLVLEWAEKLLSKKFSSVKDLAQHLVDSMFVDSRSLTPSAMLTSRSNNKVTQTTCNTKAAGKQRTAQQQLQRKLQEKKRLSEQKKKISERGIPDIDGSRSGRNSSGACQQKGEIFSPTSDSLPDQSPIKADPDIPSEAKLQASATGNNIIFVPTVQGLQLGCQHTADNQSCSLTTTCKYKKIQPKPTSRNATAVFLQFSGERDVISSMQSKRVVRSDGESASPPSSSISVLTPACNVSTGIERKIAEGASKRQSDDTECQSHVRKRRHTGEGSIGVKANGDEPLLANKEEMSVVHLEKEAFNEYFGDGTYDTALVEQFCKDELVSNGKTSNDTGAVLPVGIVNNLGVPNNSGDNKKAKLSQLRMLLEKNLPGSYQRTEAKAVKVVKQEGNVTDASSFLGDDADAAVTSGSPVHKNASNSHWKTSALSPGTKKATIIGKDDGLGVAYVSGFEKFSNSQNGIPAIQCNSSQPLLSESTRHQYHTSAVPRSPSTRGRFFTPISPQMTPLPDGVPSNVSTSPPVLQTSDIHTCTDMISVAVGTSSQPPSATSSPFVSPRGTPVPWTRSRHNSGQSGYSGTPRQTPFQALDSGVSSISGSPFVSPQATPVTSARARHCLNYNCPKTVSFGCNYAHNRARHGSGPGNNLISPRSAPLSPMVGDCSTQTTGFTFPAVGETPPQLRSRHSSASSIAPPSPQSAPLSPIIACGHPSVYQAPSAGDEPASIGIAECSMTAAVGSDTDSGIGQQPVSPGWLPVSTSKVDSYNYGPQSSSLWLQTRQRHASGPSQKMPSSFSSVDPFTHEIQEYLKNAPLAGNANMTANRSRSVPVHQMFMLHDVPAEPFVNLEDAVEDTFSKSYPATPVLQSQCFNFPTTSQPQASSSLAFTDQGVDTLAPQDDMFLTVAQEWNNNLERESSMKFGEDDDFDADLQSTLEDLKDCDEFSKFAKELDFTPENEDDMN</sequence>
<feature type="compositionally biased region" description="Low complexity" evidence="2">
    <location>
        <begin position="941"/>
        <end position="954"/>
    </location>
</feature>
<dbReference type="FunFam" id="1.10.10.10:FF:000422">
    <property type="entry name" value="DNA-binding protein RFX7"/>
    <property type="match status" value="1"/>
</dbReference>
<dbReference type="Pfam" id="PF02257">
    <property type="entry name" value="RFX_DNA_binding"/>
    <property type="match status" value="1"/>
</dbReference>
<protein>
    <submittedName>
        <fullName evidence="4">Putative rfx dna-binding domain protein</fullName>
    </submittedName>
</protein>
<dbReference type="InterPro" id="IPR003150">
    <property type="entry name" value="DNA-bd_RFX"/>
</dbReference>
<evidence type="ECO:0000259" key="3">
    <source>
        <dbReference type="PROSITE" id="PS51526"/>
    </source>
</evidence>
<evidence type="ECO:0000256" key="2">
    <source>
        <dbReference type="SAM" id="MobiDB-lite"/>
    </source>
</evidence>
<feature type="region of interest" description="Disordered" evidence="2">
    <location>
        <begin position="932"/>
        <end position="954"/>
    </location>
</feature>
<dbReference type="SUPFAM" id="SSF46785">
    <property type="entry name" value="Winged helix' DNA-binding domain"/>
    <property type="match status" value="1"/>
</dbReference>
<feature type="compositionally biased region" description="Basic and acidic residues" evidence="2">
    <location>
        <begin position="230"/>
        <end position="246"/>
    </location>
</feature>
<feature type="compositionally biased region" description="Low complexity" evidence="2">
    <location>
        <begin position="798"/>
        <end position="809"/>
    </location>
</feature>
<feature type="region of interest" description="Disordered" evidence="2">
    <location>
        <begin position="335"/>
        <end position="392"/>
    </location>
</feature>
<dbReference type="InterPro" id="IPR036390">
    <property type="entry name" value="WH_DNA-bd_sf"/>
</dbReference>
<feature type="domain" description="RFX-type winged-helix" evidence="3">
    <location>
        <begin position="145"/>
        <end position="220"/>
    </location>
</feature>
<feature type="compositionally biased region" description="Basic and acidic residues" evidence="2">
    <location>
        <begin position="504"/>
        <end position="520"/>
    </location>
</feature>
<dbReference type="InterPro" id="IPR036388">
    <property type="entry name" value="WH-like_DNA-bd_sf"/>
</dbReference>
<evidence type="ECO:0000256" key="1">
    <source>
        <dbReference type="ARBA" id="ARBA00023125"/>
    </source>
</evidence>
<evidence type="ECO:0000313" key="4">
    <source>
        <dbReference type="EMBL" id="MBY10389.1"/>
    </source>
</evidence>
<dbReference type="AlphaFoldDB" id="A0A2R5LLM4"/>
<dbReference type="GO" id="GO:0000981">
    <property type="term" value="F:DNA-binding transcription factor activity, RNA polymerase II-specific"/>
    <property type="evidence" value="ECO:0007669"/>
    <property type="project" value="TreeGrafter"/>
</dbReference>
<feature type="region of interest" description="Disordered" evidence="2">
    <location>
        <begin position="797"/>
        <end position="837"/>
    </location>
</feature>
<reference evidence="4" key="1">
    <citation type="submission" date="2018-03" db="EMBL/GenBank/DDBJ databases">
        <title>The relapsing fever spirochete Borrelia turicatae persists in the highly oxidative environment of its soft-bodied tick vector.</title>
        <authorList>
            <person name="Bourret T.J."/>
            <person name="Boyle W.K."/>
            <person name="Valenzuela J.G."/>
            <person name="Oliveira F."/>
            <person name="Lopez J.E."/>
        </authorList>
    </citation>
    <scope>NUCLEOTIDE SEQUENCE</scope>
    <source>
        <strain evidence="4">Kansas strain/isolate</strain>
        <tissue evidence="4">Salivary glands</tissue>
    </source>
</reference>
<feature type="region of interest" description="Disordered" evidence="2">
    <location>
        <begin position="42"/>
        <end position="70"/>
    </location>
</feature>
<dbReference type="Pfam" id="PF18326">
    <property type="entry name" value="RFX5_N"/>
    <property type="match status" value="1"/>
</dbReference>
<dbReference type="InterPro" id="IPR039779">
    <property type="entry name" value="RFX-like"/>
</dbReference>
<dbReference type="Gene3D" id="6.10.140.1290">
    <property type="match status" value="1"/>
</dbReference>
<name>A0A2R5LLM4_9ACAR</name>
<feature type="region of interest" description="Disordered" evidence="2">
    <location>
        <begin position="224"/>
        <end position="253"/>
    </location>
</feature>
<dbReference type="GO" id="GO:0000978">
    <property type="term" value="F:RNA polymerase II cis-regulatory region sequence-specific DNA binding"/>
    <property type="evidence" value="ECO:0007669"/>
    <property type="project" value="TreeGrafter"/>
</dbReference>
<accession>A0A2R5LLM4</accession>
<feature type="compositionally biased region" description="Basic and acidic residues" evidence="2">
    <location>
        <begin position="335"/>
        <end position="358"/>
    </location>
</feature>